<dbReference type="Pfam" id="PF00651">
    <property type="entry name" value="BTB"/>
    <property type="match status" value="1"/>
</dbReference>
<feature type="region of interest" description="Disordered" evidence="1">
    <location>
        <begin position="331"/>
        <end position="368"/>
    </location>
</feature>
<evidence type="ECO:0000256" key="1">
    <source>
        <dbReference type="SAM" id="MobiDB-lite"/>
    </source>
</evidence>
<dbReference type="PROSITE" id="PS50097">
    <property type="entry name" value="BTB"/>
    <property type="match status" value="1"/>
</dbReference>
<feature type="domain" description="BTB" evidence="2">
    <location>
        <begin position="55"/>
        <end position="117"/>
    </location>
</feature>
<dbReference type="EMBL" id="LUEZ02000112">
    <property type="protein sequence ID" value="RDB17451.1"/>
    <property type="molecule type" value="Genomic_DNA"/>
</dbReference>
<dbReference type="Gene3D" id="3.30.710.10">
    <property type="entry name" value="Potassium Channel Kv1.1, Chain A"/>
    <property type="match status" value="1"/>
</dbReference>
<organism evidence="3 4">
    <name type="scientific">Hypsizygus marmoreus</name>
    <name type="common">White beech mushroom</name>
    <name type="synonym">Agaricus marmoreus</name>
    <dbReference type="NCBI Taxonomy" id="39966"/>
    <lineage>
        <taxon>Eukaryota</taxon>
        <taxon>Fungi</taxon>
        <taxon>Dikarya</taxon>
        <taxon>Basidiomycota</taxon>
        <taxon>Agaricomycotina</taxon>
        <taxon>Agaricomycetes</taxon>
        <taxon>Agaricomycetidae</taxon>
        <taxon>Agaricales</taxon>
        <taxon>Tricholomatineae</taxon>
        <taxon>Lyophyllaceae</taxon>
        <taxon>Hypsizygus</taxon>
    </lineage>
</organism>
<gene>
    <name evidence="3" type="ORF">Hypma_001595</name>
</gene>
<dbReference type="InterPro" id="IPR000210">
    <property type="entry name" value="BTB/POZ_dom"/>
</dbReference>
<dbReference type="AlphaFoldDB" id="A0A369J5W5"/>
<comment type="caution">
    <text evidence="3">The sequence shown here is derived from an EMBL/GenBank/DDBJ whole genome shotgun (WGS) entry which is preliminary data.</text>
</comment>
<reference evidence="3" key="1">
    <citation type="submission" date="2018-04" db="EMBL/GenBank/DDBJ databases">
        <title>Whole genome sequencing of Hypsizygus marmoreus.</title>
        <authorList>
            <person name="Choi I.-G."/>
            <person name="Min B."/>
            <person name="Kim J.-G."/>
            <person name="Kim S."/>
            <person name="Oh Y.-L."/>
            <person name="Kong W.-S."/>
            <person name="Park H."/>
            <person name="Jeong J."/>
            <person name="Song E.-S."/>
        </authorList>
    </citation>
    <scope>NUCLEOTIDE SEQUENCE [LARGE SCALE GENOMIC DNA]</scope>
    <source>
        <strain evidence="3">51987-8</strain>
    </source>
</reference>
<dbReference type="SUPFAM" id="SSF54695">
    <property type="entry name" value="POZ domain"/>
    <property type="match status" value="1"/>
</dbReference>
<feature type="region of interest" description="Disordered" evidence="1">
    <location>
        <begin position="17"/>
        <end position="44"/>
    </location>
</feature>
<dbReference type="OrthoDB" id="3193844at2759"/>
<name>A0A369J5W5_HYPMA</name>
<proteinExistence type="predicted"/>
<dbReference type="STRING" id="39966.A0A369J5W5"/>
<protein>
    <recommendedName>
        <fullName evidence="2">BTB domain-containing protein</fullName>
    </recommendedName>
</protein>
<keyword evidence="4" id="KW-1185">Reference proteome</keyword>
<sequence>MSFETLNSGLDELAEAQTPSMPSTPLFPSWTATADTNTEDEGIPAGVTKDEKYYLDMVIFLVEDRLFMVPKYHFAKTTDFFSPLFQGDGIVRLDDVSKADFTALLKLFYPLYLESPVLLTQDEWVSILKLATKWTMIDIRQMAIIHLPESETMPPVDRIVLAKSCSVVEWLQPAYTKLVQRPESMSVKEAENLGLDVAIKLCRVQEDCIRRRIYGFGNYASTNTQPSSNEKAICRLFTKELEERTALLDPIERVLLARTYGVAQWLRSAYVELVERREPISLEEAQKLGPESAFSLFQARMEFSRGQYNYSNYVVDYMGAIKKEFEEELQRVDTESNKYRPRPLTPPTPVPNSASRPGGAGKKKKIRR</sequence>
<evidence type="ECO:0000313" key="3">
    <source>
        <dbReference type="EMBL" id="RDB17451.1"/>
    </source>
</evidence>
<dbReference type="InParanoid" id="A0A369J5W5"/>
<accession>A0A369J5W5</accession>
<dbReference type="Proteomes" id="UP000076154">
    <property type="component" value="Unassembled WGS sequence"/>
</dbReference>
<dbReference type="InterPro" id="IPR011333">
    <property type="entry name" value="SKP1/BTB/POZ_sf"/>
</dbReference>
<evidence type="ECO:0000313" key="4">
    <source>
        <dbReference type="Proteomes" id="UP000076154"/>
    </source>
</evidence>
<evidence type="ECO:0000259" key="2">
    <source>
        <dbReference type="PROSITE" id="PS50097"/>
    </source>
</evidence>